<name>A0A1F7RLX5_9BACT</name>
<evidence type="ECO:0000313" key="2">
    <source>
        <dbReference type="EMBL" id="OGL42451.1"/>
    </source>
</evidence>
<reference evidence="2 3" key="1">
    <citation type="journal article" date="2016" name="Nat. Commun.">
        <title>Thousands of microbial genomes shed light on interconnected biogeochemical processes in an aquifer system.</title>
        <authorList>
            <person name="Anantharaman K."/>
            <person name="Brown C.T."/>
            <person name="Hug L.A."/>
            <person name="Sharon I."/>
            <person name="Castelle C.J."/>
            <person name="Probst A.J."/>
            <person name="Thomas B.C."/>
            <person name="Singh A."/>
            <person name="Wilkins M.J."/>
            <person name="Karaoz U."/>
            <person name="Brodie E.L."/>
            <person name="Williams K.H."/>
            <person name="Hubbard S.S."/>
            <person name="Banfield J.F."/>
        </authorList>
    </citation>
    <scope>NUCLEOTIDE SEQUENCE [LARGE SCALE GENOMIC DNA]</scope>
</reference>
<comment type="caution">
    <text evidence="2">The sequence shown here is derived from an EMBL/GenBank/DDBJ whole genome shotgun (WGS) entry which is preliminary data.</text>
</comment>
<protein>
    <submittedName>
        <fullName evidence="2">Uncharacterized protein</fullName>
    </submittedName>
</protein>
<evidence type="ECO:0000313" key="3">
    <source>
        <dbReference type="Proteomes" id="UP000179266"/>
    </source>
</evidence>
<keyword evidence="1" id="KW-1133">Transmembrane helix</keyword>
<dbReference type="Proteomes" id="UP000179266">
    <property type="component" value="Unassembled WGS sequence"/>
</dbReference>
<dbReference type="AlphaFoldDB" id="A0A1F7RLX5"/>
<proteinExistence type="predicted"/>
<keyword evidence="1" id="KW-0472">Membrane</keyword>
<dbReference type="PROSITE" id="PS51257">
    <property type="entry name" value="PROKAR_LIPOPROTEIN"/>
    <property type="match status" value="1"/>
</dbReference>
<gene>
    <name evidence="2" type="ORF">A2161_04940</name>
</gene>
<keyword evidence="1" id="KW-0812">Transmembrane</keyword>
<evidence type="ECO:0000256" key="1">
    <source>
        <dbReference type="SAM" id="Phobius"/>
    </source>
</evidence>
<accession>A0A1F7RLX5</accession>
<sequence>MKKFKFNIKIIIIAFNVVTFGYFVLTFYGCDQITNQPAANCSQKSGTRFITPAEMALEMNMFRETGVSTVYSSPMRILDYGHVTVIEDNGTFEGTPAGIIPVVKRFYSKHPDVYDFITIYSNFEAPGMDSVAWHTDVTQTVEGIGKPLSDFSSDYGSKGRLKGIQYMNSLSKYSGDPDSFAYLAFDAYHLLGRVLSLQWAANFRFRDRHGYISTDLLDLTHPGHWLNCVELNKDLLNGHSWRDNGDGTYTDIGSCQQYGLLTLYAMGLIDKSEVAPFLVLARTDSGSCTACCFNLRTIPATARTVTINDIISAEGFRNPDYSVSQKHFNMAFILVVKRGEFPPLPLEIQFVEKVRSTFPAVFEFISGARGSMNTNLIGPVLPK</sequence>
<dbReference type="EMBL" id="MGDD01000324">
    <property type="protein sequence ID" value="OGL42451.1"/>
    <property type="molecule type" value="Genomic_DNA"/>
</dbReference>
<organism evidence="2 3">
    <name type="scientific">Candidatus Schekmanbacteria bacterium RBG_13_48_7</name>
    <dbReference type="NCBI Taxonomy" id="1817878"/>
    <lineage>
        <taxon>Bacteria</taxon>
        <taxon>Candidatus Schekmaniibacteriota</taxon>
    </lineage>
</organism>
<feature type="transmembrane region" description="Helical" evidence="1">
    <location>
        <begin position="7"/>
        <end position="28"/>
    </location>
</feature>